<name>A0A286URC9_9AGAM</name>
<dbReference type="InterPro" id="IPR049730">
    <property type="entry name" value="SNF2/RAD54-like_C"/>
</dbReference>
<keyword evidence="6" id="KW-0347">Helicase</keyword>
<evidence type="ECO:0000313" key="14">
    <source>
        <dbReference type="EMBL" id="PAV22122.1"/>
    </source>
</evidence>
<dbReference type="STRING" id="2282107.A0A286URC9"/>
<dbReference type="InterPro" id="IPR001650">
    <property type="entry name" value="Helicase_C-like"/>
</dbReference>
<dbReference type="Proteomes" id="UP000217199">
    <property type="component" value="Unassembled WGS sequence"/>
</dbReference>
<dbReference type="SUPFAM" id="SSF52540">
    <property type="entry name" value="P-loop containing nucleoside triphosphate hydrolases"/>
    <property type="match status" value="2"/>
</dbReference>
<dbReference type="InterPro" id="IPR013083">
    <property type="entry name" value="Znf_RING/FYVE/PHD"/>
</dbReference>
<dbReference type="GO" id="GO:0008270">
    <property type="term" value="F:zinc ion binding"/>
    <property type="evidence" value="ECO:0007669"/>
    <property type="project" value="UniProtKB-KW"/>
</dbReference>
<evidence type="ECO:0000256" key="2">
    <source>
        <dbReference type="ARBA" id="ARBA00022723"/>
    </source>
</evidence>
<keyword evidence="3" id="KW-0547">Nucleotide-binding</keyword>
<dbReference type="GO" id="GO:0006281">
    <property type="term" value="P:DNA repair"/>
    <property type="evidence" value="ECO:0007669"/>
    <property type="project" value="TreeGrafter"/>
</dbReference>
<evidence type="ECO:0000256" key="9">
    <source>
        <dbReference type="PROSITE-ProRule" id="PRU00175"/>
    </source>
</evidence>
<feature type="compositionally biased region" description="Acidic residues" evidence="10">
    <location>
        <begin position="446"/>
        <end position="456"/>
    </location>
</feature>
<keyword evidence="7" id="KW-0862">Zinc</keyword>
<reference evidence="14 15" key="1">
    <citation type="journal article" date="2017" name="Mol. Ecol.">
        <title>Comparative and population genomic landscape of Phellinus noxius: A hypervariable fungus causing root rot in trees.</title>
        <authorList>
            <person name="Chung C.L."/>
            <person name="Lee T.J."/>
            <person name="Akiba M."/>
            <person name="Lee H.H."/>
            <person name="Kuo T.H."/>
            <person name="Liu D."/>
            <person name="Ke H.M."/>
            <person name="Yokoi T."/>
            <person name="Roa M.B."/>
            <person name="Lu M.J."/>
            <person name="Chang Y.Y."/>
            <person name="Ann P.J."/>
            <person name="Tsai J.N."/>
            <person name="Chen C.Y."/>
            <person name="Tzean S.S."/>
            <person name="Ota Y."/>
            <person name="Hattori T."/>
            <person name="Sahashi N."/>
            <person name="Liou R.F."/>
            <person name="Kikuchi T."/>
            <person name="Tsai I.J."/>
        </authorList>
    </citation>
    <scope>NUCLEOTIDE SEQUENCE [LARGE SCALE GENOMIC DNA]</scope>
    <source>
        <strain evidence="14 15">FFPRI411160</strain>
    </source>
</reference>
<dbReference type="FunCoup" id="A0A286URC9">
    <property type="interactions" value="221"/>
</dbReference>
<dbReference type="Gene3D" id="3.40.50.10810">
    <property type="entry name" value="Tandem AAA-ATPase domain"/>
    <property type="match status" value="1"/>
</dbReference>
<evidence type="ECO:0000256" key="10">
    <source>
        <dbReference type="SAM" id="MobiDB-lite"/>
    </source>
</evidence>
<dbReference type="GO" id="GO:0016787">
    <property type="term" value="F:hydrolase activity"/>
    <property type="evidence" value="ECO:0007669"/>
    <property type="project" value="UniProtKB-KW"/>
</dbReference>
<dbReference type="Pfam" id="PF00271">
    <property type="entry name" value="Helicase_C"/>
    <property type="match status" value="1"/>
</dbReference>
<evidence type="ECO:0000256" key="4">
    <source>
        <dbReference type="ARBA" id="ARBA00022771"/>
    </source>
</evidence>
<dbReference type="SMART" id="SM00184">
    <property type="entry name" value="RING"/>
    <property type="match status" value="1"/>
</dbReference>
<dbReference type="InterPro" id="IPR000330">
    <property type="entry name" value="SNF2_N"/>
</dbReference>
<keyword evidence="5" id="KW-0378">Hydrolase</keyword>
<dbReference type="InterPro" id="IPR050628">
    <property type="entry name" value="SNF2_RAD54_helicase_TF"/>
</dbReference>
<dbReference type="SUPFAM" id="SSF57850">
    <property type="entry name" value="RING/U-box"/>
    <property type="match status" value="1"/>
</dbReference>
<protein>
    <submittedName>
        <fullName evidence="14">Dna repair rad5</fullName>
    </submittedName>
</protein>
<comment type="similarity">
    <text evidence="1">Belongs to the SNF2/RAD54 helicase family.</text>
</comment>
<dbReference type="Gene3D" id="3.40.50.300">
    <property type="entry name" value="P-loop containing nucleotide triphosphate hydrolases"/>
    <property type="match status" value="1"/>
</dbReference>
<dbReference type="AlphaFoldDB" id="A0A286URC9"/>
<evidence type="ECO:0000256" key="6">
    <source>
        <dbReference type="ARBA" id="ARBA00022806"/>
    </source>
</evidence>
<dbReference type="InterPro" id="IPR001841">
    <property type="entry name" value="Znf_RING"/>
</dbReference>
<organism evidence="14 15">
    <name type="scientific">Pyrrhoderma noxium</name>
    <dbReference type="NCBI Taxonomy" id="2282107"/>
    <lineage>
        <taxon>Eukaryota</taxon>
        <taxon>Fungi</taxon>
        <taxon>Dikarya</taxon>
        <taxon>Basidiomycota</taxon>
        <taxon>Agaricomycotina</taxon>
        <taxon>Agaricomycetes</taxon>
        <taxon>Hymenochaetales</taxon>
        <taxon>Hymenochaetaceae</taxon>
        <taxon>Pyrrhoderma</taxon>
    </lineage>
</organism>
<evidence type="ECO:0000313" key="15">
    <source>
        <dbReference type="Proteomes" id="UP000217199"/>
    </source>
</evidence>
<evidence type="ECO:0000256" key="5">
    <source>
        <dbReference type="ARBA" id="ARBA00022801"/>
    </source>
</evidence>
<evidence type="ECO:0000259" key="13">
    <source>
        <dbReference type="PROSITE" id="PS51194"/>
    </source>
</evidence>
<dbReference type="GO" id="GO:0004386">
    <property type="term" value="F:helicase activity"/>
    <property type="evidence" value="ECO:0007669"/>
    <property type="project" value="UniProtKB-KW"/>
</dbReference>
<dbReference type="Pfam" id="PF13445">
    <property type="entry name" value="zf-RING_UBOX"/>
    <property type="match status" value="1"/>
</dbReference>
<dbReference type="PROSITE" id="PS51192">
    <property type="entry name" value="HELICASE_ATP_BIND_1"/>
    <property type="match status" value="1"/>
</dbReference>
<feature type="region of interest" description="Disordered" evidence="10">
    <location>
        <begin position="443"/>
        <end position="465"/>
    </location>
</feature>
<dbReference type="InParanoid" id="A0A286URC9"/>
<dbReference type="GO" id="GO:0008094">
    <property type="term" value="F:ATP-dependent activity, acting on DNA"/>
    <property type="evidence" value="ECO:0007669"/>
    <property type="project" value="TreeGrafter"/>
</dbReference>
<feature type="domain" description="Helicase ATP-binding" evidence="12">
    <location>
        <begin position="1"/>
        <end position="197"/>
    </location>
</feature>
<dbReference type="PROSITE" id="PS51194">
    <property type="entry name" value="HELICASE_CTER"/>
    <property type="match status" value="1"/>
</dbReference>
<sequence length="656" mass="75145">MFFLEMGMGKTIMLSSLIQTNLGEKPEEQVPATSDQVIRSKQLRLDATFRPMAKASFSQRSRATLIVAPASLIDQWASEISRSSRKGTVNVFVWHGSGRGDLGSMIDCDIDAIDVVITSYGTLSSEHSTMERTNNPLFQIEWFRIVLDEAHNIKLRTNKAALAAFDLKSPRKWAVTGTPIVNRLEDLYSLLRFLKYEPWSDFAFFRSMITIPFLSRDPKAIEIVQVILESVLLRREKTMKDRDGNMIVVLPDKEVKYEYLEFSPLERAIYDDLYHKAKSSFESLDARGLVGKSYTHILAKLMKLRRAVLHPSLVSYDPDDDSPDPDFKDERINVKEVIKMIAENKERSGEIGDSFEESVLAGLCTDAEEECPICMDVMNEPMLLPRCSHKCCKDCILAFLYNRAEKNEEGVCPTCRTGPVKEEDLFEILKRKKTVKMIVGIKPEGNDDEDEEDDPMAEMPSSSPAVELRRNDFQSSTKLNALIKHLRRLRDQDPCFRVIIFSQFTSFLDLIEVVMQRENLTWYRLDGTTEIRKRQKTIAEFSEPSRKPKVFLLSLKVGGVGLNLISANHVFMMDCWWNAAIENQAIDRVHRIGQSRNVYVTHFIVSGTIETRILRIQKRKTAIIKEAFKDGSKDSDTIDNLRIMFGDEYEHDDENQ</sequence>
<evidence type="ECO:0000256" key="7">
    <source>
        <dbReference type="ARBA" id="ARBA00022833"/>
    </source>
</evidence>
<feature type="domain" description="RING-type" evidence="11">
    <location>
        <begin position="371"/>
        <end position="416"/>
    </location>
</feature>
<dbReference type="SMART" id="SM00490">
    <property type="entry name" value="HELICc"/>
    <property type="match status" value="1"/>
</dbReference>
<gene>
    <name evidence="14" type="ORF">PNOK_0207900</name>
</gene>
<dbReference type="OrthoDB" id="448448at2759"/>
<dbReference type="InterPro" id="IPR027417">
    <property type="entry name" value="P-loop_NTPase"/>
</dbReference>
<dbReference type="PROSITE" id="PS50089">
    <property type="entry name" value="ZF_RING_2"/>
    <property type="match status" value="1"/>
</dbReference>
<dbReference type="Pfam" id="PF00176">
    <property type="entry name" value="SNF2-rel_dom"/>
    <property type="match status" value="1"/>
</dbReference>
<accession>A0A286URC9</accession>
<dbReference type="CDD" id="cd18008">
    <property type="entry name" value="DEXDc_SHPRH-like"/>
    <property type="match status" value="1"/>
</dbReference>
<dbReference type="GO" id="GO:0005524">
    <property type="term" value="F:ATP binding"/>
    <property type="evidence" value="ECO:0007669"/>
    <property type="project" value="UniProtKB-KW"/>
</dbReference>
<evidence type="ECO:0000256" key="1">
    <source>
        <dbReference type="ARBA" id="ARBA00007025"/>
    </source>
</evidence>
<dbReference type="PANTHER" id="PTHR45626">
    <property type="entry name" value="TRANSCRIPTION TERMINATION FACTOR 2-RELATED"/>
    <property type="match status" value="1"/>
</dbReference>
<evidence type="ECO:0000256" key="8">
    <source>
        <dbReference type="ARBA" id="ARBA00022840"/>
    </source>
</evidence>
<keyword evidence="15" id="KW-1185">Reference proteome</keyword>
<dbReference type="EMBL" id="NBII01000002">
    <property type="protein sequence ID" value="PAV22122.1"/>
    <property type="molecule type" value="Genomic_DNA"/>
</dbReference>
<evidence type="ECO:0000259" key="12">
    <source>
        <dbReference type="PROSITE" id="PS51192"/>
    </source>
</evidence>
<dbReference type="InterPro" id="IPR038718">
    <property type="entry name" value="SNF2-like_sf"/>
</dbReference>
<dbReference type="PANTHER" id="PTHR45626:SF22">
    <property type="entry name" value="DNA REPAIR PROTEIN RAD5"/>
    <property type="match status" value="1"/>
</dbReference>
<proteinExistence type="inferred from homology"/>
<comment type="caution">
    <text evidence="14">The sequence shown here is derived from an EMBL/GenBank/DDBJ whole genome shotgun (WGS) entry which is preliminary data.</text>
</comment>
<dbReference type="SMART" id="SM00487">
    <property type="entry name" value="DEXDc"/>
    <property type="match status" value="1"/>
</dbReference>
<dbReference type="InterPro" id="IPR027370">
    <property type="entry name" value="Znf-RING_euk"/>
</dbReference>
<dbReference type="Gene3D" id="3.30.40.10">
    <property type="entry name" value="Zinc/RING finger domain, C3HC4 (zinc finger)"/>
    <property type="match status" value="1"/>
</dbReference>
<keyword evidence="8" id="KW-0067">ATP-binding</keyword>
<keyword evidence="4 9" id="KW-0863">Zinc-finger</keyword>
<evidence type="ECO:0000256" key="3">
    <source>
        <dbReference type="ARBA" id="ARBA00022741"/>
    </source>
</evidence>
<dbReference type="GO" id="GO:0005634">
    <property type="term" value="C:nucleus"/>
    <property type="evidence" value="ECO:0007669"/>
    <property type="project" value="TreeGrafter"/>
</dbReference>
<dbReference type="InterPro" id="IPR014001">
    <property type="entry name" value="Helicase_ATP-bd"/>
</dbReference>
<dbReference type="CDD" id="cd18793">
    <property type="entry name" value="SF2_C_SNF"/>
    <property type="match status" value="1"/>
</dbReference>
<feature type="domain" description="Helicase C-terminal" evidence="13">
    <location>
        <begin position="481"/>
        <end position="632"/>
    </location>
</feature>
<keyword evidence="2" id="KW-0479">Metal-binding</keyword>
<evidence type="ECO:0000259" key="11">
    <source>
        <dbReference type="PROSITE" id="PS50089"/>
    </source>
</evidence>